<sequence length="34" mass="3899">MGVLLSMQQPYSFTRFRCCTAEIVATSVTNWLFP</sequence>
<protein>
    <submittedName>
        <fullName evidence="1">Uncharacterized protein</fullName>
    </submittedName>
</protein>
<reference evidence="1" key="2">
    <citation type="journal article" date="2015" name="Data Brief">
        <title>Shoot transcriptome of the giant reed, Arundo donax.</title>
        <authorList>
            <person name="Barrero R.A."/>
            <person name="Guerrero F.D."/>
            <person name="Moolhuijzen P."/>
            <person name="Goolsby J.A."/>
            <person name="Tidwell J."/>
            <person name="Bellgard S.E."/>
            <person name="Bellgard M.I."/>
        </authorList>
    </citation>
    <scope>NUCLEOTIDE SEQUENCE</scope>
    <source>
        <tissue evidence="1">Shoot tissue taken approximately 20 cm above the soil surface</tissue>
    </source>
</reference>
<dbReference type="AlphaFoldDB" id="A0A0A9HGV6"/>
<reference evidence="1" key="1">
    <citation type="submission" date="2014-09" db="EMBL/GenBank/DDBJ databases">
        <authorList>
            <person name="Magalhaes I.L.F."/>
            <person name="Oliveira U."/>
            <person name="Santos F.R."/>
            <person name="Vidigal T.H.D.A."/>
            <person name="Brescovit A.D."/>
            <person name="Santos A.J."/>
        </authorList>
    </citation>
    <scope>NUCLEOTIDE SEQUENCE</scope>
    <source>
        <tissue evidence="1">Shoot tissue taken approximately 20 cm above the soil surface</tissue>
    </source>
</reference>
<organism evidence="1">
    <name type="scientific">Arundo donax</name>
    <name type="common">Giant reed</name>
    <name type="synonym">Donax arundinaceus</name>
    <dbReference type="NCBI Taxonomy" id="35708"/>
    <lineage>
        <taxon>Eukaryota</taxon>
        <taxon>Viridiplantae</taxon>
        <taxon>Streptophyta</taxon>
        <taxon>Embryophyta</taxon>
        <taxon>Tracheophyta</taxon>
        <taxon>Spermatophyta</taxon>
        <taxon>Magnoliopsida</taxon>
        <taxon>Liliopsida</taxon>
        <taxon>Poales</taxon>
        <taxon>Poaceae</taxon>
        <taxon>PACMAD clade</taxon>
        <taxon>Arundinoideae</taxon>
        <taxon>Arundineae</taxon>
        <taxon>Arundo</taxon>
    </lineage>
</organism>
<accession>A0A0A9HGV6</accession>
<dbReference type="EMBL" id="GBRH01163815">
    <property type="protein sequence ID" value="JAE34081.1"/>
    <property type="molecule type" value="Transcribed_RNA"/>
</dbReference>
<name>A0A0A9HGV6_ARUDO</name>
<proteinExistence type="predicted"/>
<evidence type="ECO:0000313" key="1">
    <source>
        <dbReference type="EMBL" id="JAE34081.1"/>
    </source>
</evidence>